<dbReference type="PANTHER" id="PTHR47245">
    <property type="entry name" value="PEPTIDYLPROLYL ISOMERASE"/>
    <property type="match status" value="1"/>
</dbReference>
<reference evidence="3 4" key="1">
    <citation type="submission" date="2019-04" db="EMBL/GenBank/DDBJ databases">
        <title>Geobacter oryzae sp. nov., ferric-reducing bacteria isolated from paddy soil.</title>
        <authorList>
            <person name="Xu Z."/>
            <person name="Masuda Y."/>
            <person name="Itoh H."/>
            <person name="Senoo K."/>
        </authorList>
    </citation>
    <scope>NUCLEOTIDE SEQUENCE [LARGE SCALE GENOMIC DNA]</scope>
    <source>
        <strain evidence="3 4">Red111</strain>
    </source>
</reference>
<proteinExistence type="predicted"/>
<name>A0A4S1CAM2_9BACT</name>
<dbReference type="EMBL" id="SRSC01000005">
    <property type="protein sequence ID" value="TGU70364.1"/>
    <property type="molecule type" value="Genomic_DNA"/>
</dbReference>
<dbReference type="Gene3D" id="3.10.50.40">
    <property type="match status" value="1"/>
</dbReference>
<dbReference type="Pfam" id="PF13616">
    <property type="entry name" value="Rotamase_3"/>
    <property type="match status" value="1"/>
</dbReference>
<dbReference type="InterPro" id="IPR050245">
    <property type="entry name" value="PrsA_foldase"/>
</dbReference>
<dbReference type="GO" id="GO:0003755">
    <property type="term" value="F:peptidyl-prolyl cis-trans isomerase activity"/>
    <property type="evidence" value="ECO:0007669"/>
    <property type="project" value="UniProtKB-KW"/>
</dbReference>
<dbReference type="InterPro" id="IPR046357">
    <property type="entry name" value="PPIase_dom_sf"/>
</dbReference>
<accession>A0A4S1CAM2</accession>
<evidence type="ECO:0000313" key="4">
    <source>
        <dbReference type="Proteomes" id="UP000306416"/>
    </source>
</evidence>
<evidence type="ECO:0000313" key="3">
    <source>
        <dbReference type="EMBL" id="TGU70364.1"/>
    </source>
</evidence>
<protein>
    <recommendedName>
        <fullName evidence="2">PpiC domain-containing protein</fullName>
    </recommendedName>
</protein>
<evidence type="ECO:0000259" key="2">
    <source>
        <dbReference type="PROSITE" id="PS50198"/>
    </source>
</evidence>
<gene>
    <name evidence="3" type="ORF">E4633_18965</name>
</gene>
<keyword evidence="1" id="KW-0697">Rotamase</keyword>
<dbReference type="PROSITE" id="PS50198">
    <property type="entry name" value="PPIC_PPIASE_2"/>
    <property type="match status" value="1"/>
</dbReference>
<comment type="caution">
    <text evidence="3">The sequence shown here is derived from an EMBL/GenBank/DDBJ whole genome shotgun (WGS) entry which is preliminary data.</text>
</comment>
<keyword evidence="4" id="KW-1185">Reference proteome</keyword>
<dbReference type="InterPro" id="IPR000297">
    <property type="entry name" value="PPIase_PpiC"/>
</dbReference>
<dbReference type="SUPFAM" id="SSF54534">
    <property type="entry name" value="FKBP-like"/>
    <property type="match status" value="1"/>
</dbReference>
<sequence length="178" mass="19709">MIEARFGSKVQVPESDAKKFYEDNRTKYFEQGARVRASHILVGIGQSASQKEKDEAKAKADALLERIKKGEDFAEIARKESTCPSKEKGGDLGVFGQGDMVPPFEKAAFGLKPGEISGVVSTVFGYHIIKLTEALPPSVQPFDEVKAKIVEYLKREKVRAEIPALLKELREKAKIEKA</sequence>
<dbReference type="AlphaFoldDB" id="A0A4S1CAM2"/>
<dbReference type="Proteomes" id="UP000306416">
    <property type="component" value="Unassembled WGS sequence"/>
</dbReference>
<dbReference type="PANTHER" id="PTHR47245:SF2">
    <property type="entry name" value="PEPTIDYL-PROLYL CIS-TRANS ISOMERASE HP_0175-RELATED"/>
    <property type="match status" value="1"/>
</dbReference>
<evidence type="ECO:0000256" key="1">
    <source>
        <dbReference type="PROSITE-ProRule" id="PRU00278"/>
    </source>
</evidence>
<feature type="domain" description="PpiC" evidence="2">
    <location>
        <begin position="32"/>
        <end position="133"/>
    </location>
</feature>
<organism evidence="3 4">
    <name type="scientific">Geomonas terrae</name>
    <dbReference type="NCBI Taxonomy" id="2562681"/>
    <lineage>
        <taxon>Bacteria</taxon>
        <taxon>Pseudomonadati</taxon>
        <taxon>Thermodesulfobacteriota</taxon>
        <taxon>Desulfuromonadia</taxon>
        <taxon>Geobacterales</taxon>
        <taxon>Geobacteraceae</taxon>
        <taxon>Geomonas</taxon>
    </lineage>
</organism>
<keyword evidence="1" id="KW-0413">Isomerase</keyword>